<keyword evidence="9 13" id="KW-1015">Disulfide bond</keyword>
<dbReference type="GO" id="GO:0034976">
    <property type="term" value="P:response to endoplasmic reticulum stress"/>
    <property type="evidence" value="ECO:0007669"/>
    <property type="project" value="TreeGrafter"/>
</dbReference>
<evidence type="ECO:0000256" key="16">
    <source>
        <dbReference type="SAM" id="MobiDB-lite"/>
    </source>
</evidence>
<feature type="compositionally biased region" description="Basic and acidic residues" evidence="16">
    <location>
        <begin position="478"/>
        <end position="487"/>
    </location>
</feature>
<dbReference type="GO" id="GO:0006457">
    <property type="term" value="P:protein folding"/>
    <property type="evidence" value="ECO:0007669"/>
    <property type="project" value="TreeGrafter"/>
</dbReference>
<reference evidence="18 19" key="1">
    <citation type="submission" date="2016-07" db="EMBL/GenBank/DDBJ databases">
        <title>Pervasive Adenine N6-methylation of Active Genes in Fungi.</title>
        <authorList>
            <consortium name="DOE Joint Genome Institute"/>
            <person name="Mondo S.J."/>
            <person name="Dannebaum R.O."/>
            <person name="Kuo R.C."/>
            <person name="Labutti K."/>
            <person name="Haridas S."/>
            <person name="Kuo A."/>
            <person name="Salamov A."/>
            <person name="Ahrendt S.R."/>
            <person name="Lipzen A."/>
            <person name="Sullivan W."/>
            <person name="Andreopoulos W.B."/>
            <person name="Clum A."/>
            <person name="Lindquist E."/>
            <person name="Daum C."/>
            <person name="Ramamoorthy G.K."/>
            <person name="Gryganskyi A."/>
            <person name="Culley D."/>
            <person name="Magnuson J.K."/>
            <person name="James T.Y."/>
            <person name="O'Malley M.A."/>
            <person name="Stajich J.E."/>
            <person name="Spatafora J.W."/>
            <person name="Visel A."/>
            <person name="Grigoriev I.V."/>
        </authorList>
    </citation>
    <scope>NUCLEOTIDE SEQUENCE [LARGE SCALE GENOMIC DNA]</scope>
    <source>
        <strain evidence="18 19">CBS 931.73</strain>
    </source>
</reference>
<dbReference type="InterPro" id="IPR013766">
    <property type="entry name" value="Thioredoxin_domain"/>
</dbReference>
<comment type="catalytic activity">
    <reaction evidence="1 15">
        <text>Catalyzes the rearrangement of -S-S- bonds in proteins.</text>
        <dbReference type="EC" id="5.3.4.1"/>
    </reaction>
</comment>
<evidence type="ECO:0000256" key="13">
    <source>
        <dbReference type="PIRSR" id="PIRSR605792-51"/>
    </source>
</evidence>
<evidence type="ECO:0000259" key="17">
    <source>
        <dbReference type="PROSITE" id="PS51352"/>
    </source>
</evidence>
<dbReference type="OrthoDB" id="427280at2759"/>
<keyword evidence="10 15" id="KW-0413">Isomerase</keyword>
<protein>
    <recommendedName>
        <fullName evidence="12 15">Protein disulfide-isomerase</fullName>
        <ecNumber evidence="5 15">5.3.4.1</ecNumber>
    </recommendedName>
</protein>
<keyword evidence="19" id="KW-1185">Reference proteome</keyword>
<dbReference type="EMBL" id="MCFE01000746">
    <property type="protein sequence ID" value="ORX80283.1"/>
    <property type="molecule type" value="Genomic_DNA"/>
</dbReference>
<dbReference type="GO" id="GO:0005788">
    <property type="term" value="C:endoplasmic reticulum lumen"/>
    <property type="evidence" value="ECO:0007669"/>
    <property type="project" value="UniProtKB-SubCell"/>
</dbReference>
<dbReference type="PROSITE" id="PS00194">
    <property type="entry name" value="THIOREDOXIN_1"/>
    <property type="match status" value="2"/>
</dbReference>
<comment type="similarity">
    <text evidence="4 14">Belongs to the protein disulfide isomerase family.</text>
</comment>
<evidence type="ECO:0000256" key="12">
    <source>
        <dbReference type="ARBA" id="ARBA00039846"/>
    </source>
</evidence>
<keyword evidence="8" id="KW-0256">Endoplasmic reticulum</keyword>
<evidence type="ECO:0000256" key="3">
    <source>
        <dbReference type="ARBA" id="ARBA00004319"/>
    </source>
</evidence>
<evidence type="ECO:0000256" key="6">
    <source>
        <dbReference type="ARBA" id="ARBA00022729"/>
    </source>
</evidence>
<dbReference type="AlphaFoldDB" id="A0A1Y1X3D3"/>
<sequence>MRPFRSFLTALALLSAPLFAYAEDSDVLSLTKDSFRSVVDPEKLMLVEFFAPWCGHCKNLAPEYEQAATILKEQDVKLAKIDCTVEMDLCQEFDVTGYPTLKVFREGSPSEYNGPRKADGIVSYMKKQSLPALSDITLDSIDTFKDSDNVVIIGFFSSNDSEEYKVLREIADELRDDYLFGATVDKDALKKFDVKEPGVILFKKFDDGKEVYDGAITIESLKKFIKSNSVPLLDDIGPENYFTYIESGLPLSYIFYSNEEERNKLKTEISPIAKEHKGKINFVFIDAEKYPTHADSLNLKSEWPAFAIQNPDTNAKYPFDQSKEINNANIGEFVKSFLAGDIQPSIKSEPVPEKNDGDVKLVVATEFEKIVNDQDKDVLVEFYAPWCGHCKNLAPIYEKLGATYSAHKDKIVIAKMDATANDLPIGTDFQIQGFPTIKLFKAGKDKEVVDYEGDRTEASFVEFLSNHAVNKVNVTPSKAEEAPPKEEENPEHDEL</sequence>
<evidence type="ECO:0000256" key="5">
    <source>
        <dbReference type="ARBA" id="ARBA00012723"/>
    </source>
</evidence>
<evidence type="ECO:0000256" key="14">
    <source>
        <dbReference type="RuleBase" id="RU004208"/>
    </source>
</evidence>
<dbReference type="CDD" id="cd02982">
    <property type="entry name" value="PDI_b'_family"/>
    <property type="match status" value="1"/>
</dbReference>
<dbReference type="InterPro" id="IPR036249">
    <property type="entry name" value="Thioredoxin-like_sf"/>
</dbReference>
<dbReference type="NCBIfam" id="TIGR01126">
    <property type="entry name" value="pdi_dom"/>
    <property type="match status" value="2"/>
</dbReference>
<dbReference type="InterPro" id="IPR017937">
    <property type="entry name" value="Thioredoxin_CS"/>
</dbReference>
<dbReference type="FunFam" id="3.40.30.10:FF:000017">
    <property type="entry name" value="Protein disulfide-isomerase A4"/>
    <property type="match status" value="1"/>
</dbReference>
<comment type="caution">
    <text evidence="18">The sequence shown here is derived from an EMBL/GenBank/DDBJ whole genome shotgun (WGS) entry which is preliminary data.</text>
</comment>
<dbReference type="PRINTS" id="PR00421">
    <property type="entry name" value="THIOREDOXIN"/>
</dbReference>
<accession>A0A1Y1X3D3</accession>
<dbReference type="PANTHER" id="PTHR18929">
    <property type="entry name" value="PROTEIN DISULFIDE ISOMERASE"/>
    <property type="match status" value="1"/>
</dbReference>
<dbReference type="Proteomes" id="UP000193498">
    <property type="component" value="Unassembled WGS sequence"/>
</dbReference>
<comment type="function">
    <text evidence="2">Participates in the folding of proteins containing disulfide bonds, may be involved in glycosylation, prolyl hydroxylation and triglyceride transfer.</text>
</comment>
<evidence type="ECO:0000256" key="15">
    <source>
        <dbReference type="RuleBase" id="RU361130"/>
    </source>
</evidence>
<dbReference type="GO" id="GO:0003756">
    <property type="term" value="F:protein disulfide isomerase activity"/>
    <property type="evidence" value="ECO:0007669"/>
    <property type="project" value="UniProtKB-EC"/>
</dbReference>
<dbReference type="CDD" id="cd02961">
    <property type="entry name" value="PDI_a_family"/>
    <property type="match status" value="1"/>
</dbReference>
<evidence type="ECO:0000256" key="1">
    <source>
        <dbReference type="ARBA" id="ARBA00001182"/>
    </source>
</evidence>
<dbReference type="InParanoid" id="A0A1Y1X3D3"/>
<evidence type="ECO:0000256" key="7">
    <source>
        <dbReference type="ARBA" id="ARBA00022737"/>
    </source>
</evidence>
<evidence type="ECO:0000256" key="9">
    <source>
        <dbReference type="ARBA" id="ARBA00023157"/>
    </source>
</evidence>
<feature type="chain" id="PRO_5011820264" description="Protein disulfide-isomerase" evidence="15">
    <location>
        <begin position="23"/>
        <end position="495"/>
    </location>
</feature>
<feature type="signal peptide" evidence="15">
    <location>
        <begin position="1"/>
        <end position="22"/>
    </location>
</feature>
<keyword evidence="7" id="KW-0677">Repeat</keyword>
<keyword evidence="11 13" id="KW-0676">Redox-active center</keyword>
<proteinExistence type="inferred from homology"/>
<dbReference type="CDD" id="cd02981">
    <property type="entry name" value="PDI_b_family"/>
    <property type="match status" value="1"/>
</dbReference>
<evidence type="ECO:0000256" key="8">
    <source>
        <dbReference type="ARBA" id="ARBA00022824"/>
    </source>
</evidence>
<dbReference type="NCBIfam" id="TIGR01130">
    <property type="entry name" value="ER_PDI_fam"/>
    <property type="match status" value="1"/>
</dbReference>
<feature type="disulfide bond" description="Redox-active" evidence="13">
    <location>
        <begin position="54"/>
        <end position="57"/>
    </location>
</feature>
<feature type="domain" description="Thioredoxin" evidence="17">
    <location>
        <begin position="10"/>
        <end position="130"/>
    </location>
</feature>
<evidence type="ECO:0000256" key="10">
    <source>
        <dbReference type="ARBA" id="ARBA00023235"/>
    </source>
</evidence>
<dbReference type="PROSITE" id="PS51352">
    <property type="entry name" value="THIOREDOXIN_2"/>
    <property type="match status" value="2"/>
</dbReference>
<dbReference type="EC" id="5.3.4.1" evidence="5 15"/>
<evidence type="ECO:0000256" key="2">
    <source>
        <dbReference type="ARBA" id="ARBA00002692"/>
    </source>
</evidence>
<feature type="region of interest" description="Disordered" evidence="16">
    <location>
        <begin position="472"/>
        <end position="495"/>
    </location>
</feature>
<dbReference type="SUPFAM" id="SSF52833">
    <property type="entry name" value="Thioredoxin-like"/>
    <property type="match status" value="4"/>
</dbReference>
<dbReference type="FunFam" id="3.40.30.10:FF:000139">
    <property type="entry name" value="Protein disulfide-isomerase"/>
    <property type="match status" value="1"/>
</dbReference>
<feature type="disulfide bond" description="Redox-active" evidence="13">
    <location>
        <begin position="387"/>
        <end position="390"/>
    </location>
</feature>
<dbReference type="PANTHER" id="PTHR18929:SF132">
    <property type="entry name" value="PROTEIN DISULFIDE-ISOMERASE A3"/>
    <property type="match status" value="1"/>
</dbReference>
<dbReference type="STRING" id="1314790.A0A1Y1X3D3"/>
<evidence type="ECO:0000313" key="19">
    <source>
        <dbReference type="Proteomes" id="UP000193498"/>
    </source>
</evidence>
<dbReference type="InterPro" id="IPR005792">
    <property type="entry name" value="Prot_disulphide_isomerase"/>
</dbReference>
<evidence type="ECO:0000313" key="18">
    <source>
        <dbReference type="EMBL" id="ORX80283.1"/>
    </source>
</evidence>
<evidence type="ECO:0000256" key="11">
    <source>
        <dbReference type="ARBA" id="ARBA00023284"/>
    </source>
</evidence>
<dbReference type="FunFam" id="3.40.30.10:FF:000027">
    <property type="entry name" value="protein disulfide-isomerase A2"/>
    <property type="match status" value="1"/>
</dbReference>
<dbReference type="CDD" id="cd02995">
    <property type="entry name" value="PDI_a_PDI_a'_C"/>
    <property type="match status" value="1"/>
</dbReference>
<keyword evidence="6 15" id="KW-0732">Signal</keyword>
<feature type="domain" description="Thioredoxin" evidence="17">
    <location>
        <begin position="337"/>
        <end position="469"/>
    </location>
</feature>
<evidence type="ECO:0000256" key="4">
    <source>
        <dbReference type="ARBA" id="ARBA00006347"/>
    </source>
</evidence>
<organism evidence="18 19">
    <name type="scientific">Basidiobolus meristosporus CBS 931.73</name>
    <dbReference type="NCBI Taxonomy" id="1314790"/>
    <lineage>
        <taxon>Eukaryota</taxon>
        <taxon>Fungi</taxon>
        <taxon>Fungi incertae sedis</taxon>
        <taxon>Zoopagomycota</taxon>
        <taxon>Entomophthoromycotina</taxon>
        <taxon>Basidiobolomycetes</taxon>
        <taxon>Basidiobolales</taxon>
        <taxon>Basidiobolaceae</taxon>
        <taxon>Basidiobolus</taxon>
    </lineage>
</organism>
<name>A0A1Y1X3D3_9FUNG</name>
<dbReference type="Gene3D" id="3.40.30.10">
    <property type="entry name" value="Glutaredoxin"/>
    <property type="match status" value="4"/>
</dbReference>
<gene>
    <name evidence="18" type="ORF">K493DRAFT_320917</name>
</gene>
<dbReference type="InterPro" id="IPR005788">
    <property type="entry name" value="PDI_thioredoxin-like_dom"/>
</dbReference>
<dbReference type="Pfam" id="PF13848">
    <property type="entry name" value="Thioredoxin_6"/>
    <property type="match status" value="1"/>
</dbReference>
<dbReference type="FunCoup" id="A0A1Y1X3D3">
    <property type="interactions" value="437"/>
</dbReference>
<dbReference type="Pfam" id="PF00085">
    <property type="entry name" value="Thioredoxin"/>
    <property type="match status" value="2"/>
</dbReference>
<dbReference type="FunFam" id="3.40.30.10:FF:000185">
    <property type="entry name" value="Protein disulfide-isomerase"/>
    <property type="match status" value="1"/>
</dbReference>
<comment type="subcellular location">
    <subcellularLocation>
        <location evidence="3">Endoplasmic reticulum lumen</location>
    </subcellularLocation>
</comment>